<dbReference type="Gene3D" id="3.40.50.1580">
    <property type="entry name" value="Nucleoside phosphorylase domain"/>
    <property type="match status" value="1"/>
</dbReference>
<dbReference type="GO" id="GO:0009116">
    <property type="term" value="P:nucleoside metabolic process"/>
    <property type="evidence" value="ECO:0007669"/>
    <property type="project" value="InterPro"/>
</dbReference>
<dbReference type="PANTHER" id="PTHR46832">
    <property type="entry name" value="5'-METHYLTHIOADENOSINE/S-ADENOSYLHOMOCYSTEINE NUCLEOSIDASE"/>
    <property type="match status" value="1"/>
</dbReference>
<dbReference type="GO" id="GO:0005829">
    <property type="term" value="C:cytosol"/>
    <property type="evidence" value="ECO:0007669"/>
    <property type="project" value="TreeGrafter"/>
</dbReference>
<dbReference type="EMBL" id="FR695877">
    <property type="protein sequence ID" value="CBX30851.1"/>
    <property type="molecule type" value="Genomic_DNA"/>
</dbReference>
<dbReference type="GO" id="GO:0008782">
    <property type="term" value="F:adenosylhomocysteine nucleosidase activity"/>
    <property type="evidence" value="ECO:0007669"/>
    <property type="project" value="TreeGrafter"/>
</dbReference>
<dbReference type="SUPFAM" id="SSF53167">
    <property type="entry name" value="Purine and uridine phosphorylases"/>
    <property type="match status" value="1"/>
</dbReference>
<sequence length="251" mass="27425">MKASLGIVVALASEAQQLFGRWCWRLEDRRLVRHVLVTAGLEIIIVRAGLGYQRAYSASRWLIAQGVAGLMVLGVSGGLDPGLKPGTLVVADKVFHLDCGRISDVWRAETSVCQQAQDRLNAQKLTARIGGILTVPWLISSAENKRALFHQSCALTVDTESAAVAFASSQAHLPFFGMRVVCDPAKQAVSRKISDCLNPAGTIQILSLVSCLFQQPCLMAELFPLAKQYQTAITALRRGWQVLANQKYPFF</sequence>
<gene>
    <name evidence="2" type="ORF">N47_E43630</name>
</gene>
<accession>E1YL68</accession>
<proteinExistence type="predicted"/>
<feature type="domain" description="Nucleoside phosphorylase" evidence="1">
    <location>
        <begin position="6"/>
        <end position="187"/>
    </location>
</feature>
<evidence type="ECO:0000313" key="2">
    <source>
        <dbReference type="EMBL" id="CBX30851.1"/>
    </source>
</evidence>
<reference evidence="2" key="1">
    <citation type="journal article" date="2011" name="Environ. Microbiol.">
        <title>Genomic insights into the metabolic potential of the polycyclic aromatic hydrocarbon degrading sulfate-reducing Deltaproteobacterium N47.</title>
        <authorList>
            <person name="Bergmann F."/>
            <person name="Selesi D."/>
            <person name="Weinmaier T."/>
            <person name="Tischler P."/>
            <person name="Rattei T."/>
            <person name="Meckenstock R.U."/>
        </authorList>
    </citation>
    <scope>NUCLEOTIDE SEQUENCE</scope>
</reference>
<organism evidence="2">
    <name type="scientific">uncultured Desulfobacterium sp</name>
    <dbReference type="NCBI Taxonomy" id="201089"/>
    <lineage>
        <taxon>Bacteria</taxon>
        <taxon>Pseudomonadati</taxon>
        <taxon>Thermodesulfobacteriota</taxon>
        <taxon>Desulfobacteria</taxon>
        <taxon>Desulfobacterales</taxon>
        <taxon>Desulfobacteriaceae</taxon>
        <taxon>Desulfobacterium</taxon>
        <taxon>environmental samples</taxon>
    </lineage>
</organism>
<dbReference type="InterPro" id="IPR035994">
    <property type="entry name" value="Nucleoside_phosphorylase_sf"/>
</dbReference>
<evidence type="ECO:0000259" key="1">
    <source>
        <dbReference type="Pfam" id="PF01048"/>
    </source>
</evidence>
<dbReference type="AlphaFoldDB" id="E1YL68"/>
<protein>
    <recommendedName>
        <fullName evidence="1">Nucleoside phosphorylase domain-containing protein</fullName>
    </recommendedName>
</protein>
<name>E1YL68_9BACT</name>
<dbReference type="GO" id="GO:0019284">
    <property type="term" value="P:L-methionine salvage from S-adenosylmethionine"/>
    <property type="evidence" value="ECO:0007669"/>
    <property type="project" value="TreeGrafter"/>
</dbReference>
<dbReference type="Pfam" id="PF01048">
    <property type="entry name" value="PNP_UDP_1"/>
    <property type="match status" value="1"/>
</dbReference>
<dbReference type="PANTHER" id="PTHR46832:SF1">
    <property type="entry name" value="5'-METHYLTHIOADENOSINE_S-ADENOSYLHOMOCYSTEINE NUCLEOSIDASE"/>
    <property type="match status" value="1"/>
</dbReference>
<dbReference type="InterPro" id="IPR000845">
    <property type="entry name" value="Nucleoside_phosphorylase_d"/>
</dbReference>
<dbReference type="GO" id="GO:0008930">
    <property type="term" value="F:methylthioadenosine nucleosidase activity"/>
    <property type="evidence" value="ECO:0007669"/>
    <property type="project" value="TreeGrafter"/>
</dbReference>